<organism evidence="5 6">
    <name type="scientific">Spirochaeta isovalerica</name>
    <dbReference type="NCBI Taxonomy" id="150"/>
    <lineage>
        <taxon>Bacteria</taxon>
        <taxon>Pseudomonadati</taxon>
        <taxon>Spirochaetota</taxon>
        <taxon>Spirochaetia</taxon>
        <taxon>Spirochaetales</taxon>
        <taxon>Spirochaetaceae</taxon>
        <taxon>Spirochaeta</taxon>
    </lineage>
</organism>
<gene>
    <name evidence="5" type="ORF">HNR50_000257</name>
</gene>
<dbReference type="PANTHER" id="PTHR33371">
    <property type="entry name" value="INTERMEMBRANE PHOSPHOLIPID TRANSPORT SYSTEM BINDING PROTEIN MLAD-RELATED"/>
    <property type="match status" value="1"/>
</dbReference>
<feature type="region of interest" description="Disordered" evidence="2">
    <location>
        <begin position="326"/>
        <end position="348"/>
    </location>
</feature>
<evidence type="ECO:0000256" key="2">
    <source>
        <dbReference type="SAM" id="MobiDB-lite"/>
    </source>
</evidence>
<dbReference type="InterPro" id="IPR003399">
    <property type="entry name" value="Mce/MlaD"/>
</dbReference>
<feature type="domain" description="Mce/MlaD" evidence="4">
    <location>
        <begin position="42"/>
        <end position="115"/>
    </location>
</feature>
<dbReference type="RefSeq" id="WP_184742640.1">
    <property type="nucleotide sequence ID" value="NZ_JACHGJ010000001.1"/>
</dbReference>
<evidence type="ECO:0000256" key="3">
    <source>
        <dbReference type="SAM" id="Phobius"/>
    </source>
</evidence>
<feature type="compositionally biased region" description="Polar residues" evidence="2">
    <location>
        <begin position="336"/>
        <end position="348"/>
    </location>
</feature>
<accession>A0A841R0Z3</accession>
<comment type="caution">
    <text evidence="5">The sequence shown here is derived from an EMBL/GenBank/DDBJ whole genome shotgun (WGS) entry which is preliminary data.</text>
</comment>
<dbReference type="AlphaFoldDB" id="A0A841R0Z3"/>
<keyword evidence="3" id="KW-1133">Transmembrane helix</keyword>
<evidence type="ECO:0000256" key="1">
    <source>
        <dbReference type="SAM" id="Coils"/>
    </source>
</evidence>
<keyword evidence="1" id="KW-0175">Coiled coil</keyword>
<dbReference type="EMBL" id="JACHGJ010000001">
    <property type="protein sequence ID" value="MBB6478624.1"/>
    <property type="molecule type" value="Genomic_DNA"/>
</dbReference>
<dbReference type="InterPro" id="IPR052336">
    <property type="entry name" value="MlaD_Phospholipid_Transporter"/>
</dbReference>
<keyword evidence="6" id="KW-1185">Reference proteome</keyword>
<evidence type="ECO:0000313" key="6">
    <source>
        <dbReference type="Proteomes" id="UP000587760"/>
    </source>
</evidence>
<dbReference type="Pfam" id="PF02470">
    <property type="entry name" value="MlaD"/>
    <property type="match status" value="1"/>
</dbReference>
<reference evidence="5 6" key="1">
    <citation type="submission" date="2020-08" db="EMBL/GenBank/DDBJ databases">
        <title>Genomic Encyclopedia of Type Strains, Phase IV (KMG-IV): sequencing the most valuable type-strain genomes for metagenomic binning, comparative biology and taxonomic classification.</title>
        <authorList>
            <person name="Goeker M."/>
        </authorList>
    </citation>
    <scope>NUCLEOTIDE SEQUENCE [LARGE SCALE GENOMIC DNA]</scope>
    <source>
        <strain evidence="5 6">DSM 2461</strain>
    </source>
</reference>
<keyword evidence="3" id="KW-0812">Transmembrane</keyword>
<keyword evidence="3" id="KW-0472">Membrane</keyword>
<evidence type="ECO:0000313" key="5">
    <source>
        <dbReference type="EMBL" id="MBB6478624.1"/>
    </source>
</evidence>
<dbReference type="Proteomes" id="UP000587760">
    <property type="component" value="Unassembled WGS sequence"/>
</dbReference>
<feature type="transmembrane region" description="Helical" evidence="3">
    <location>
        <begin position="12"/>
        <end position="32"/>
    </location>
</feature>
<evidence type="ECO:0000259" key="4">
    <source>
        <dbReference type="Pfam" id="PF02470"/>
    </source>
</evidence>
<sequence>MKFKFRFAEQIVGLFVLISLILVCVALILIGINKRWLRDDLVYTSSFPSATGLRSGMSVTLRGFKIGELQTIELDDDNMIGVSFVIYEEYINRVVGNSVIELQANPLGLGAQIAFYPGIEKGDSLQEGSFIHSTATAEGRRLIKEGLVDKDSSGDIIVKILNDADEMVLSLNSLLITLDETLLGYNPGPVGEILDSLGKVIPGVSAVVEDVQVETLPEVGAILEDIKKITQSFALLARELETVEGIVPKMLDPKGSVATFLDDDNKLFNQVYGILDELQNSMKEVRELMEYLNGLSPEISSLVEGTGATIDEAEKVLQGLKNNPLLRGGIEEETPQDSVSTSIRDGEF</sequence>
<protein>
    <submittedName>
        <fullName evidence="5">Phospholipid/cholesterol/gamma-HCH transport system substrate-binding protein</fullName>
    </submittedName>
</protein>
<name>A0A841R0Z3_9SPIO</name>
<dbReference type="PANTHER" id="PTHR33371:SF4">
    <property type="entry name" value="INTERMEMBRANE PHOSPHOLIPID TRANSPORT SYSTEM BINDING PROTEIN MLAD"/>
    <property type="match status" value="1"/>
</dbReference>
<feature type="coiled-coil region" evidence="1">
    <location>
        <begin position="275"/>
        <end position="323"/>
    </location>
</feature>
<proteinExistence type="predicted"/>